<protein>
    <submittedName>
        <fullName evidence="3">Uncharacterized protein</fullName>
    </submittedName>
</protein>
<keyword evidence="2" id="KW-0812">Transmembrane</keyword>
<feature type="compositionally biased region" description="Pro residues" evidence="1">
    <location>
        <begin position="232"/>
        <end position="245"/>
    </location>
</feature>
<accession>A0A517S8M5</accession>
<reference evidence="3 4" key="1">
    <citation type="submission" date="2019-02" db="EMBL/GenBank/DDBJ databases">
        <title>Deep-cultivation of Planctomycetes and their phenomic and genomic characterization uncovers novel biology.</title>
        <authorList>
            <person name="Wiegand S."/>
            <person name="Jogler M."/>
            <person name="Boedeker C."/>
            <person name="Pinto D."/>
            <person name="Vollmers J."/>
            <person name="Rivas-Marin E."/>
            <person name="Kohn T."/>
            <person name="Peeters S.H."/>
            <person name="Heuer A."/>
            <person name="Rast P."/>
            <person name="Oberbeckmann S."/>
            <person name="Bunk B."/>
            <person name="Jeske O."/>
            <person name="Meyerdierks A."/>
            <person name="Storesund J.E."/>
            <person name="Kallscheuer N."/>
            <person name="Luecker S."/>
            <person name="Lage O.M."/>
            <person name="Pohl T."/>
            <person name="Merkel B.J."/>
            <person name="Hornburger P."/>
            <person name="Mueller R.-W."/>
            <person name="Bruemmer F."/>
            <person name="Labrenz M."/>
            <person name="Spormann A.M."/>
            <person name="Op den Camp H."/>
            <person name="Overmann J."/>
            <person name="Amann R."/>
            <person name="Jetten M.S.M."/>
            <person name="Mascher T."/>
            <person name="Medema M.H."/>
            <person name="Devos D.P."/>
            <person name="Kaster A.-K."/>
            <person name="Ovreas L."/>
            <person name="Rohde M."/>
            <person name="Galperin M.Y."/>
            <person name="Jogler C."/>
        </authorList>
    </citation>
    <scope>NUCLEOTIDE SEQUENCE [LARGE SCALE GENOMIC DNA]</scope>
    <source>
        <strain evidence="3 4">Pan44</strain>
    </source>
</reference>
<keyword evidence="4" id="KW-1185">Reference proteome</keyword>
<proteinExistence type="predicted"/>
<organism evidence="3 4">
    <name type="scientific">Caulifigura coniformis</name>
    <dbReference type="NCBI Taxonomy" id="2527983"/>
    <lineage>
        <taxon>Bacteria</taxon>
        <taxon>Pseudomonadati</taxon>
        <taxon>Planctomycetota</taxon>
        <taxon>Planctomycetia</taxon>
        <taxon>Planctomycetales</taxon>
        <taxon>Planctomycetaceae</taxon>
        <taxon>Caulifigura</taxon>
    </lineage>
</organism>
<dbReference type="KEGG" id="ccos:Pan44_04840"/>
<evidence type="ECO:0000256" key="2">
    <source>
        <dbReference type="SAM" id="Phobius"/>
    </source>
</evidence>
<gene>
    <name evidence="3" type="ORF">Pan44_04840</name>
</gene>
<feature type="transmembrane region" description="Helical" evidence="2">
    <location>
        <begin position="173"/>
        <end position="194"/>
    </location>
</feature>
<keyword evidence="2" id="KW-0472">Membrane</keyword>
<feature type="transmembrane region" description="Helical" evidence="2">
    <location>
        <begin position="80"/>
        <end position="97"/>
    </location>
</feature>
<sequence>MPIRVECSTCQKVIQAKDEFAGRRVKCPGCQEVLTLPDPEPEDDFALDLELAPSRAGRSLPAAKKKKKSKSRSAASGKPWYLGYWQWLVVLAVLLLAPIPRFGLAFAGFVAFAGVAMVLIGGIVPFLRIIFGDPGTVLAMLVSRSARFDMMRQPDSHPYKALVRNAFNPTRGLFWRGVLFVVTFVPAAFIYGIAGEFFRTRVNAAAAPLQVPHGLPPGVVRARQPEFQQQPDRPPFRPFEPPLSQRPPSRSSDPYQVEVVYQRFQGAGTPTEAVQQALKRIPELIDGTLEVDESAKTIRFQTQGGVNAAVIGPLLGRAGFGSLQVSAKPVSNN</sequence>
<dbReference type="EMBL" id="CP036271">
    <property type="protein sequence ID" value="QDT52472.1"/>
    <property type="molecule type" value="Genomic_DNA"/>
</dbReference>
<feature type="region of interest" description="Disordered" evidence="1">
    <location>
        <begin position="227"/>
        <end position="253"/>
    </location>
</feature>
<evidence type="ECO:0000313" key="4">
    <source>
        <dbReference type="Proteomes" id="UP000315700"/>
    </source>
</evidence>
<evidence type="ECO:0000313" key="3">
    <source>
        <dbReference type="EMBL" id="QDT52472.1"/>
    </source>
</evidence>
<dbReference type="InParanoid" id="A0A517S8M5"/>
<keyword evidence="2" id="KW-1133">Transmembrane helix</keyword>
<dbReference type="Proteomes" id="UP000315700">
    <property type="component" value="Chromosome"/>
</dbReference>
<dbReference type="AlphaFoldDB" id="A0A517S8M5"/>
<feature type="transmembrane region" description="Helical" evidence="2">
    <location>
        <begin position="104"/>
        <end position="131"/>
    </location>
</feature>
<evidence type="ECO:0000256" key="1">
    <source>
        <dbReference type="SAM" id="MobiDB-lite"/>
    </source>
</evidence>
<name>A0A517S8M5_9PLAN</name>